<gene>
    <name evidence="2" type="ORF">CMV_003400</name>
</gene>
<dbReference type="Proteomes" id="UP000737018">
    <property type="component" value="Unassembled WGS sequence"/>
</dbReference>
<evidence type="ECO:0000313" key="2">
    <source>
        <dbReference type="EMBL" id="KAF3973162.1"/>
    </source>
</evidence>
<sequence length="729" mass="81553">MLNSDEELDLTSESPPLASKVAAIFAEIDSLEFVSSMSESAAHEEVSSSISGDKPYEDLQRFQDLALEVCVKMTSEENFSAYQKSIAVVDKELRDPGGAASSSSGDENFASPAPVQTVADLILSKIAEVHRVSQDIKSLRSMPKLPSSTNSSVCACGDDECIEAWDIQEWLRTSKSECKMCKLGCLLGESGLALSQAYKENDQLHQALKVARLACSIYGSMHQHLEETKFISSMVSERNEKTRAYSVGAKYDKSSSADDSLTFDLFWAKAWTLVGDVYVEFKYCSSCSSINCSCPGDRISRCSGASSSGGSSTNDDKPSVAKGRKQGKKSDANSMSSLLGDPAHHHKHGIYKYLGDLSLKDAYQIYSDALSCYEEAIKTLGRLPLGSTELLQDVLKKKGGAYNELGCTWLARNNLTKAEICFAQAMAAFKEVSDHINVIWVNMNLGHGRRLFAEKMPLETAVVQYWESLKCYKAAKSELYFVPRDADLRNKVYEQFANTYLMLGMRLANDITEEVLTGPSERKRREERSKKNLAEDSICMALTLFESLGESFKQQAAYAHFHLGCYYRNCSLKLLEFGHKKWDSSEGVLEQYVSLAKRSWQSALEFYGPQAHPHMYLTILMERSDLLLRLSGPAMEESSLSYMREALSYMLEGKNVSDEGSENFRIQNPDFCIKFWRQLQEILKNFLARTISYSGKESEDALKLTELYRKSLKFTDKTRLSALHDMYAS</sequence>
<dbReference type="EMBL" id="JRKL02000271">
    <property type="protein sequence ID" value="KAF3973162.1"/>
    <property type="molecule type" value="Genomic_DNA"/>
</dbReference>
<dbReference type="OrthoDB" id="419432at2759"/>
<organism evidence="2 3">
    <name type="scientific">Castanea mollissima</name>
    <name type="common">Chinese chestnut</name>
    <dbReference type="NCBI Taxonomy" id="60419"/>
    <lineage>
        <taxon>Eukaryota</taxon>
        <taxon>Viridiplantae</taxon>
        <taxon>Streptophyta</taxon>
        <taxon>Embryophyta</taxon>
        <taxon>Tracheophyta</taxon>
        <taxon>Spermatophyta</taxon>
        <taxon>Magnoliopsida</taxon>
        <taxon>eudicotyledons</taxon>
        <taxon>Gunneridae</taxon>
        <taxon>Pentapetalae</taxon>
        <taxon>rosids</taxon>
        <taxon>fabids</taxon>
        <taxon>Fagales</taxon>
        <taxon>Fagaceae</taxon>
        <taxon>Castanea</taxon>
    </lineage>
</organism>
<feature type="region of interest" description="Disordered" evidence="1">
    <location>
        <begin position="304"/>
        <end position="341"/>
    </location>
</feature>
<evidence type="ECO:0000256" key="1">
    <source>
        <dbReference type="SAM" id="MobiDB-lite"/>
    </source>
</evidence>
<name>A0A8J4RHH6_9ROSI</name>
<keyword evidence="3" id="KW-1185">Reference proteome</keyword>
<dbReference type="InterPro" id="IPR011990">
    <property type="entry name" value="TPR-like_helical_dom_sf"/>
</dbReference>
<dbReference type="Gene3D" id="1.25.40.10">
    <property type="entry name" value="Tetratricopeptide repeat domain"/>
    <property type="match status" value="1"/>
</dbReference>
<reference evidence="2" key="1">
    <citation type="submission" date="2020-03" db="EMBL/GenBank/DDBJ databases">
        <title>Castanea mollissima Vanexum genome sequencing.</title>
        <authorList>
            <person name="Staton M."/>
        </authorList>
    </citation>
    <scope>NUCLEOTIDE SEQUENCE</scope>
    <source>
        <tissue evidence="2">Leaf</tissue>
    </source>
</reference>
<evidence type="ECO:0000313" key="3">
    <source>
        <dbReference type="Proteomes" id="UP000737018"/>
    </source>
</evidence>
<dbReference type="PANTHER" id="PTHR15000:SF1">
    <property type="entry name" value="ERYTHROID DIFFERENTIATION-RELATED FACTOR 1"/>
    <property type="match status" value="1"/>
</dbReference>
<dbReference type="PANTHER" id="PTHR15000">
    <property type="entry name" value="ERYTHROID DIFFERENTIATION-RELATED FACTOR 1"/>
    <property type="match status" value="1"/>
</dbReference>
<protein>
    <submittedName>
        <fullName evidence="2">Uncharacterized protein</fullName>
    </submittedName>
</protein>
<comment type="caution">
    <text evidence="2">The sequence shown here is derived from an EMBL/GenBank/DDBJ whole genome shotgun (WGS) entry which is preliminary data.</text>
</comment>
<dbReference type="GO" id="GO:0045893">
    <property type="term" value="P:positive regulation of DNA-templated transcription"/>
    <property type="evidence" value="ECO:0007669"/>
    <property type="project" value="TreeGrafter"/>
</dbReference>
<accession>A0A8J4RHH6</accession>
<proteinExistence type="predicted"/>
<dbReference type="AlphaFoldDB" id="A0A8J4RHH6"/>